<dbReference type="Pfam" id="PF17179">
    <property type="entry name" value="Fer4_22"/>
    <property type="match status" value="1"/>
</dbReference>
<dbReference type="AlphaFoldDB" id="A0A4R3I198"/>
<name>A0A4R3I198_9GAMM</name>
<dbReference type="EMBL" id="SLZR01000015">
    <property type="protein sequence ID" value="TCS38773.1"/>
    <property type="molecule type" value="Genomic_DNA"/>
</dbReference>
<accession>A0A4R3I198</accession>
<dbReference type="OrthoDB" id="9795302at2"/>
<evidence type="ECO:0000256" key="1">
    <source>
        <dbReference type="ARBA" id="ARBA00022723"/>
    </source>
</evidence>
<dbReference type="InterPro" id="IPR017900">
    <property type="entry name" value="4Fe4S_Fe_S_CS"/>
</dbReference>
<evidence type="ECO:0000256" key="2">
    <source>
        <dbReference type="ARBA" id="ARBA00023004"/>
    </source>
</evidence>
<keyword evidence="3" id="KW-0411">Iron-sulfur</keyword>
<evidence type="ECO:0000313" key="5">
    <source>
        <dbReference type="EMBL" id="TCS38773.1"/>
    </source>
</evidence>
<proteinExistence type="predicted"/>
<protein>
    <submittedName>
        <fullName evidence="5">4Fe-4S dicluster protein</fullName>
    </submittedName>
</protein>
<keyword evidence="1" id="KW-0479">Metal-binding</keyword>
<dbReference type="SUPFAM" id="SSF46548">
    <property type="entry name" value="alpha-helical ferredoxin"/>
    <property type="match status" value="1"/>
</dbReference>
<dbReference type="Proteomes" id="UP000295793">
    <property type="component" value="Unassembled WGS sequence"/>
</dbReference>
<comment type="caution">
    <text evidence="5">The sequence shown here is derived from an EMBL/GenBank/DDBJ whole genome shotgun (WGS) entry which is preliminary data.</text>
</comment>
<evidence type="ECO:0000313" key="6">
    <source>
        <dbReference type="Proteomes" id="UP000295793"/>
    </source>
</evidence>
<dbReference type="RefSeq" id="WP_132702822.1">
    <property type="nucleotide sequence ID" value="NZ_SLZR01000015.1"/>
</dbReference>
<evidence type="ECO:0000256" key="3">
    <source>
        <dbReference type="ARBA" id="ARBA00023014"/>
    </source>
</evidence>
<dbReference type="PROSITE" id="PS00198">
    <property type="entry name" value="4FE4S_FER_1"/>
    <property type="match status" value="2"/>
</dbReference>
<keyword evidence="6" id="KW-1185">Reference proteome</keyword>
<organism evidence="5 6">
    <name type="scientific">Reinekea marinisedimentorum</name>
    <dbReference type="NCBI Taxonomy" id="230495"/>
    <lineage>
        <taxon>Bacteria</taxon>
        <taxon>Pseudomonadati</taxon>
        <taxon>Pseudomonadota</taxon>
        <taxon>Gammaproteobacteria</taxon>
        <taxon>Oceanospirillales</taxon>
        <taxon>Saccharospirillaceae</taxon>
        <taxon>Reinekea</taxon>
    </lineage>
</organism>
<gene>
    <name evidence="5" type="ORF">BCF53_11547</name>
</gene>
<dbReference type="GO" id="GO:0046872">
    <property type="term" value="F:metal ion binding"/>
    <property type="evidence" value="ECO:0007669"/>
    <property type="project" value="UniProtKB-KW"/>
</dbReference>
<feature type="domain" description="4Fe-4S ferredoxin-type" evidence="4">
    <location>
        <begin position="226"/>
        <end position="256"/>
    </location>
</feature>
<dbReference type="PROSITE" id="PS51379">
    <property type="entry name" value="4FE4S_FER_2"/>
    <property type="match status" value="2"/>
</dbReference>
<sequence length="340" mass="38483">MNVYELDRIEHLRDWLALSHQVYQAVENDLGNCNWQPIEHGEVVKFKPNVRPLVSPKSLFFSEQENMFVFDGEKFRETLPEHGPRVIFGVSACDLTAISYQDKHFRKDPYYQARRQQTLLVGIDCTKPCDGGFCRSVDAGPHVKDEIADLILTPMPSIGGENTGWWLICSSDAGRAAVSGMDLRRADSSWSSWREMNRRHTEAEFKSDVHIINGIQRINARAVPDELWERLAHQCISCSGCSQLCPTCSCYATRDVAEDTNMVRQRVWDSCLMVGFQKEASGANPAAEAGRRMYRYWYHKFSEDYVAQMGRYGCVGCGRCESTCPGSVGVHSIMEKISNA</sequence>
<dbReference type="InterPro" id="IPR017896">
    <property type="entry name" value="4Fe4S_Fe-S-bd"/>
</dbReference>
<dbReference type="PANTHER" id="PTHR40447:SF1">
    <property type="entry name" value="ANAEROBIC SULFITE REDUCTASE SUBUNIT A"/>
    <property type="match status" value="1"/>
</dbReference>
<evidence type="ECO:0000259" key="4">
    <source>
        <dbReference type="PROSITE" id="PS51379"/>
    </source>
</evidence>
<feature type="domain" description="4Fe-4S ferredoxin-type" evidence="4">
    <location>
        <begin position="305"/>
        <end position="336"/>
    </location>
</feature>
<reference evidence="5 6" key="1">
    <citation type="submission" date="2019-03" db="EMBL/GenBank/DDBJ databases">
        <title>Genomic Encyclopedia of Archaeal and Bacterial Type Strains, Phase II (KMG-II): from individual species to whole genera.</title>
        <authorList>
            <person name="Goeker M."/>
        </authorList>
    </citation>
    <scope>NUCLEOTIDE SEQUENCE [LARGE SCALE GENOMIC DNA]</scope>
    <source>
        <strain evidence="5 6">DSM 15388</strain>
    </source>
</reference>
<keyword evidence="2" id="KW-0408">Iron</keyword>
<dbReference type="GO" id="GO:0051536">
    <property type="term" value="F:iron-sulfur cluster binding"/>
    <property type="evidence" value="ECO:0007669"/>
    <property type="project" value="UniProtKB-KW"/>
</dbReference>
<dbReference type="PANTHER" id="PTHR40447">
    <property type="entry name" value="ANAEROBIC SULFITE REDUCTASE SUBUNIT A"/>
    <property type="match status" value="1"/>
</dbReference>